<sequence>MAAARVQRYASCGRKNTLEVRIAAVEQKILEVEADISKAEAKAEKAEADKKAEDLGYWRNKTAQLRGKESQLRAEKARVEVQQQVQVALPDSSRADCARMLGDLPPVPHSIDDFQQYLLTGSVALTPSFHSFLIAKRPELQNFAFVQFAPTCTSENSSLAQSMTVLFAPTLKADFETSRRLGVLLDVR</sequence>
<evidence type="ECO:0000313" key="2">
    <source>
        <dbReference type="EMBL" id="CAK0771016.1"/>
    </source>
</evidence>
<reference evidence="2 3" key="1">
    <citation type="submission" date="2023-10" db="EMBL/GenBank/DDBJ databases">
        <authorList>
            <person name="Maclean D."/>
            <person name="Macfadyen A."/>
        </authorList>
    </citation>
    <scope>NUCLEOTIDE SEQUENCE [LARGE SCALE GENOMIC DNA]</scope>
</reference>
<dbReference type="EMBL" id="CAUYUE010000004">
    <property type="protein sequence ID" value="CAK0771016.1"/>
    <property type="molecule type" value="Genomic_DNA"/>
</dbReference>
<name>A0AAV1I3Z6_9CHLO</name>
<proteinExistence type="predicted"/>
<protein>
    <submittedName>
        <fullName evidence="2">Uncharacterized protein</fullName>
    </submittedName>
</protein>
<keyword evidence="3" id="KW-1185">Reference proteome</keyword>
<evidence type="ECO:0000256" key="1">
    <source>
        <dbReference type="SAM" id="Coils"/>
    </source>
</evidence>
<accession>A0AAV1I3Z6</accession>
<feature type="coiled-coil region" evidence="1">
    <location>
        <begin position="15"/>
        <end position="49"/>
    </location>
</feature>
<dbReference type="Proteomes" id="UP001314263">
    <property type="component" value="Unassembled WGS sequence"/>
</dbReference>
<organism evidence="2 3">
    <name type="scientific">Coccomyxa viridis</name>
    <dbReference type="NCBI Taxonomy" id="1274662"/>
    <lineage>
        <taxon>Eukaryota</taxon>
        <taxon>Viridiplantae</taxon>
        <taxon>Chlorophyta</taxon>
        <taxon>core chlorophytes</taxon>
        <taxon>Trebouxiophyceae</taxon>
        <taxon>Trebouxiophyceae incertae sedis</taxon>
        <taxon>Coccomyxaceae</taxon>
        <taxon>Coccomyxa</taxon>
    </lineage>
</organism>
<evidence type="ECO:0000313" key="3">
    <source>
        <dbReference type="Proteomes" id="UP001314263"/>
    </source>
</evidence>
<dbReference type="AlphaFoldDB" id="A0AAV1I3Z6"/>
<comment type="caution">
    <text evidence="2">The sequence shown here is derived from an EMBL/GenBank/DDBJ whole genome shotgun (WGS) entry which is preliminary data.</text>
</comment>
<gene>
    <name evidence="2" type="ORF">CVIRNUC_003824</name>
</gene>
<keyword evidence="1" id="KW-0175">Coiled coil</keyword>